<evidence type="ECO:0000313" key="1">
    <source>
        <dbReference type="EMBL" id="QGN30992.1"/>
    </source>
</evidence>
<accession>A0A1G9F074</accession>
<dbReference type="AlphaFoldDB" id="A0A1G9F074"/>
<evidence type="ECO:0008006" key="5">
    <source>
        <dbReference type="Google" id="ProtNLM"/>
    </source>
</evidence>
<name>A0A1G9F074_ENTCA</name>
<evidence type="ECO:0000313" key="3">
    <source>
        <dbReference type="Proteomes" id="UP000286288"/>
    </source>
</evidence>
<organism evidence="2 3">
    <name type="scientific">Enterococcus casseliflavus</name>
    <name type="common">Enterococcus flavescens</name>
    <dbReference type="NCBI Taxonomy" id="37734"/>
    <lineage>
        <taxon>Bacteria</taxon>
        <taxon>Bacillati</taxon>
        <taxon>Bacillota</taxon>
        <taxon>Bacilli</taxon>
        <taxon>Lactobacillales</taxon>
        <taxon>Enterococcaceae</taxon>
        <taxon>Enterococcus</taxon>
    </lineage>
</organism>
<evidence type="ECO:0000313" key="4">
    <source>
        <dbReference type="Proteomes" id="UP000422837"/>
    </source>
</evidence>
<gene>
    <name evidence="2" type="ORF">DW084_13685</name>
    <name evidence="1" type="ORF">GFU50_16405</name>
</gene>
<dbReference type="RefSeq" id="WP_010748994.1">
    <property type="nucleotide sequence ID" value="NZ_BJMG01000009.1"/>
</dbReference>
<reference evidence="1 4" key="2">
    <citation type="submission" date="2019-11" db="EMBL/GenBank/DDBJ databases">
        <title>Detection and genome characteristic of a blood enterococcus casselifavus isolate from Zhengzhou,china.</title>
        <authorList>
            <person name="Wen P."/>
        </authorList>
    </citation>
    <scope>NUCLEOTIDE SEQUENCE [LARGE SCALE GENOMIC DNA]</scope>
    <source>
        <strain evidence="1 4">EC291</strain>
    </source>
</reference>
<dbReference type="EMBL" id="QRMZ01000019">
    <property type="protein sequence ID" value="RHK05476.1"/>
    <property type="molecule type" value="Genomic_DNA"/>
</dbReference>
<dbReference type="Proteomes" id="UP000422837">
    <property type="component" value="Chromosome"/>
</dbReference>
<dbReference type="EMBL" id="CP046123">
    <property type="protein sequence ID" value="QGN30992.1"/>
    <property type="molecule type" value="Genomic_DNA"/>
</dbReference>
<dbReference type="OrthoDB" id="9960794at2"/>
<protein>
    <recommendedName>
        <fullName evidence="5">PTS EIIB type-3 domain-containing protein</fullName>
    </recommendedName>
</protein>
<dbReference type="Proteomes" id="UP000286288">
    <property type="component" value="Unassembled WGS sequence"/>
</dbReference>
<dbReference type="GeneID" id="15143548"/>
<proteinExistence type="predicted"/>
<sequence length="99" mass="11207">MEKVVFIDRSTLAGSLIKIFARNIQLLSEDQISVTVVTPERLANYRFAQEKLVLVDPLLSLTDPMIKQAIPPRIKRLSFPVNHYSGMNTEAILELIQQA</sequence>
<reference evidence="2 3" key="1">
    <citation type="submission" date="2018-08" db="EMBL/GenBank/DDBJ databases">
        <title>A genome reference for cultivated species of the human gut microbiota.</title>
        <authorList>
            <person name="Zou Y."/>
            <person name="Xue W."/>
            <person name="Luo G."/>
        </authorList>
    </citation>
    <scope>NUCLEOTIDE SEQUENCE [LARGE SCALE GENOMIC DNA]</scope>
    <source>
        <strain evidence="2 3">AF48-16</strain>
    </source>
</reference>
<evidence type="ECO:0000313" key="2">
    <source>
        <dbReference type="EMBL" id="RHK05476.1"/>
    </source>
</evidence>